<keyword evidence="4" id="KW-1185">Reference proteome</keyword>
<evidence type="ECO:0000256" key="1">
    <source>
        <dbReference type="SAM" id="MobiDB-lite"/>
    </source>
</evidence>
<feature type="domain" description="DUF7054" evidence="2">
    <location>
        <begin position="9"/>
        <end position="93"/>
    </location>
</feature>
<dbReference type="InterPro" id="IPR040358">
    <property type="entry name" value="At4g22758-like"/>
</dbReference>
<evidence type="ECO:0000259" key="2">
    <source>
        <dbReference type="Pfam" id="PF23156"/>
    </source>
</evidence>
<feature type="region of interest" description="Disordered" evidence="1">
    <location>
        <begin position="78"/>
        <end position="120"/>
    </location>
</feature>
<comment type="caution">
    <text evidence="3">The sequence shown here is derived from an EMBL/GenBank/DDBJ whole genome shotgun (WGS) entry which is preliminary data.</text>
</comment>
<organism evidence="3 4">
    <name type="scientific">Lithospermum erythrorhizon</name>
    <name type="common">Purple gromwell</name>
    <name type="synonym">Lithospermum officinale var. erythrorhizon</name>
    <dbReference type="NCBI Taxonomy" id="34254"/>
    <lineage>
        <taxon>Eukaryota</taxon>
        <taxon>Viridiplantae</taxon>
        <taxon>Streptophyta</taxon>
        <taxon>Embryophyta</taxon>
        <taxon>Tracheophyta</taxon>
        <taxon>Spermatophyta</taxon>
        <taxon>Magnoliopsida</taxon>
        <taxon>eudicotyledons</taxon>
        <taxon>Gunneridae</taxon>
        <taxon>Pentapetalae</taxon>
        <taxon>asterids</taxon>
        <taxon>lamiids</taxon>
        <taxon>Boraginales</taxon>
        <taxon>Boraginaceae</taxon>
        <taxon>Boraginoideae</taxon>
        <taxon>Lithospermeae</taxon>
        <taxon>Lithospermum</taxon>
    </lineage>
</organism>
<dbReference type="PANTHER" id="PTHR33270">
    <property type="entry name" value="BNAC05G50380D PROTEIN"/>
    <property type="match status" value="1"/>
</dbReference>
<dbReference type="AlphaFoldDB" id="A0AAV3PYE7"/>
<dbReference type="InterPro" id="IPR055482">
    <property type="entry name" value="DUF7054"/>
</dbReference>
<gene>
    <name evidence="3" type="ORF">LIER_14249</name>
</gene>
<dbReference type="PANTHER" id="PTHR33270:SF18">
    <property type="entry name" value="OS02G0324700 PROTEIN"/>
    <property type="match status" value="1"/>
</dbReference>
<evidence type="ECO:0000313" key="3">
    <source>
        <dbReference type="EMBL" id="GAA0156859.1"/>
    </source>
</evidence>
<dbReference type="Proteomes" id="UP001454036">
    <property type="component" value="Unassembled WGS sequence"/>
</dbReference>
<reference evidence="3 4" key="1">
    <citation type="submission" date="2024-01" db="EMBL/GenBank/DDBJ databases">
        <title>The complete chloroplast genome sequence of Lithospermum erythrorhizon: insights into the phylogenetic relationship among Boraginaceae species and the maternal lineages of purple gromwells.</title>
        <authorList>
            <person name="Okada T."/>
            <person name="Watanabe K."/>
        </authorList>
    </citation>
    <scope>NUCLEOTIDE SEQUENCE [LARGE SCALE GENOMIC DNA]</scope>
</reference>
<protein>
    <recommendedName>
        <fullName evidence="2">DUF7054 domain-containing protein</fullName>
    </recommendedName>
</protein>
<name>A0AAV3PYE7_LITER</name>
<proteinExistence type="predicted"/>
<evidence type="ECO:0000313" key="4">
    <source>
        <dbReference type="Proteomes" id="UP001454036"/>
    </source>
</evidence>
<dbReference type="EMBL" id="BAABME010002965">
    <property type="protein sequence ID" value="GAA0156859.1"/>
    <property type="molecule type" value="Genomic_DNA"/>
</dbReference>
<dbReference type="Pfam" id="PF23156">
    <property type="entry name" value="DUF7054"/>
    <property type="match status" value="1"/>
</dbReference>
<accession>A0AAV3PYE7</accession>
<sequence>MGIRKENKGNRYLICVSLVDSTGPFMLVVYEEDTVETVIKMVLKSHARQGRIPNLGYDVNAFMLYDCSDFEEPLRPSETIGPSVGGVRKFTMCKKPNQETGNGEEKPKAKSSGGPIRRSALKKFKPIKDWLDKSLHFKVLSH</sequence>